<reference evidence="1 2" key="1">
    <citation type="submission" date="2018-11" db="EMBL/GenBank/DDBJ databases">
        <title>Genomes From Bacteria Associated with the Canine Oral Cavity: a Test Case for Automated Genome-Based Taxonomic Assignment.</title>
        <authorList>
            <person name="Coil D.A."/>
            <person name="Jospin G."/>
            <person name="Darling A.E."/>
            <person name="Wallis C."/>
            <person name="Davis I.J."/>
            <person name="Harris S."/>
            <person name="Eisen J.A."/>
            <person name="Holcombe L.J."/>
            <person name="O'Flynn C."/>
        </authorList>
    </citation>
    <scope>NUCLEOTIDE SEQUENCE [LARGE SCALE GENOMIC DNA]</scope>
    <source>
        <strain evidence="1 2">OH2822_COT-296</strain>
    </source>
</reference>
<proteinExistence type="predicted"/>
<evidence type="ECO:0000313" key="1">
    <source>
        <dbReference type="EMBL" id="RRD48894.1"/>
    </source>
</evidence>
<evidence type="ECO:0000313" key="2">
    <source>
        <dbReference type="Proteomes" id="UP000280935"/>
    </source>
</evidence>
<dbReference type="AlphaFoldDB" id="A0A3P1WQM7"/>
<protein>
    <recommendedName>
        <fullName evidence="3">HEAT repeat domain-containing protein</fullName>
    </recommendedName>
</protein>
<gene>
    <name evidence="1" type="ORF">EII35_10720</name>
</gene>
<sequence>MALLPEHPGDVIVAATLLPWVGILGAHPQAVSIRNRLEEALAGEAHEWRGLAVLGLGELGRDVSDFLDDPDPGIRTCAALTSPGPSAVAILEEAAALGEAAEKWFAWTISFRFLRGIAEACADELAARRDGQA</sequence>
<name>A0A3P1WQM7_9ACTN</name>
<comment type="caution">
    <text evidence="1">The sequence shown here is derived from an EMBL/GenBank/DDBJ whole genome shotgun (WGS) entry which is preliminary data.</text>
</comment>
<dbReference type="RefSeq" id="WP_125228464.1">
    <property type="nucleotide sequence ID" value="NZ_RQYT01000027.1"/>
</dbReference>
<accession>A0A3P1WQM7</accession>
<dbReference type="EMBL" id="RQYT01000027">
    <property type="protein sequence ID" value="RRD48894.1"/>
    <property type="molecule type" value="Genomic_DNA"/>
</dbReference>
<dbReference type="Proteomes" id="UP000280935">
    <property type="component" value="Unassembled WGS sequence"/>
</dbReference>
<evidence type="ECO:0008006" key="3">
    <source>
        <dbReference type="Google" id="ProtNLM"/>
    </source>
</evidence>
<dbReference type="OrthoDB" id="292843at2"/>
<organism evidence="1 2">
    <name type="scientific">Arachnia propionica</name>
    <dbReference type="NCBI Taxonomy" id="1750"/>
    <lineage>
        <taxon>Bacteria</taxon>
        <taxon>Bacillati</taxon>
        <taxon>Actinomycetota</taxon>
        <taxon>Actinomycetes</taxon>
        <taxon>Propionibacteriales</taxon>
        <taxon>Propionibacteriaceae</taxon>
        <taxon>Arachnia</taxon>
    </lineage>
</organism>